<feature type="transmembrane region" description="Helical" evidence="7">
    <location>
        <begin position="338"/>
        <end position="359"/>
    </location>
</feature>
<name>A0A0G3GSX1_9CORY</name>
<feature type="transmembrane region" description="Helical" evidence="7">
    <location>
        <begin position="371"/>
        <end position="390"/>
    </location>
</feature>
<dbReference type="GO" id="GO:0005886">
    <property type="term" value="C:plasma membrane"/>
    <property type="evidence" value="ECO:0007669"/>
    <property type="project" value="UniProtKB-SubCell"/>
</dbReference>
<dbReference type="InterPro" id="IPR020846">
    <property type="entry name" value="MFS_dom"/>
</dbReference>
<keyword evidence="3" id="KW-1003">Cell membrane</keyword>
<dbReference type="AlphaFoldDB" id="A0A0G3GSX1"/>
<dbReference type="SUPFAM" id="SSF103473">
    <property type="entry name" value="MFS general substrate transporter"/>
    <property type="match status" value="1"/>
</dbReference>
<accession>A0A0G3GSX1</accession>
<evidence type="ECO:0000259" key="8">
    <source>
        <dbReference type="PROSITE" id="PS50850"/>
    </source>
</evidence>
<feature type="domain" description="Major facilitator superfamily (MFS) profile" evidence="8">
    <location>
        <begin position="11"/>
        <end position="394"/>
    </location>
</feature>
<dbReference type="PROSITE" id="PS00216">
    <property type="entry name" value="SUGAR_TRANSPORT_1"/>
    <property type="match status" value="1"/>
</dbReference>
<evidence type="ECO:0000256" key="2">
    <source>
        <dbReference type="ARBA" id="ARBA00022448"/>
    </source>
</evidence>
<dbReference type="EMBL" id="CP011541">
    <property type="protein sequence ID" value="AKK04224.1"/>
    <property type="molecule type" value="Genomic_DNA"/>
</dbReference>
<dbReference type="Pfam" id="PF07690">
    <property type="entry name" value="MFS_1"/>
    <property type="match status" value="1"/>
</dbReference>
<feature type="transmembrane region" description="Helical" evidence="7">
    <location>
        <begin position="12"/>
        <end position="33"/>
    </location>
</feature>
<proteinExistence type="predicted"/>
<dbReference type="PANTHER" id="PTHR23517:SF13">
    <property type="entry name" value="MAJOR FACILITATOR SUPERFAMILY MFS_1"/>
    <property type="match status" value="1"/>
</dbReference>
<keyword evidence="6 7" id="KW-0472">Membrane</keyword>
<dbReference type="GO" id="GO:0022857">
    <property type="term" value="F:transmembrane transporter activity"/>
    <property type="evidence" value="ECO:0007669"/>
    <property type="project" value="InterPro"/>
</dbReference>
<dbReference type="Gene3D" id="1.20.1250.20">
    <property type="entry name" value="MFS general substrate transporter like domains"/>
    <property type="match status" value="1"/>
</dbReference>
<evidence type="ECO:0000256" key="4">
    <source>
        <dbReference type="ARBA" id="ARBA00022692"/>
    </source>
</evidence>
<reference evidence="9 10" key="1">
    <citation type="submission" date="2015-05" db="EMBL/GenBank/DDBJ databases">
        <title>Complete genome sequence of Corynebacterium epidermidicanis DSM 45586, isolated from the skin of a dog suffering from pruritus.</title>
        <authorList>
            <person name="Ruckert C."/>
            <person name="Albersmeier A."/>
            <person name="Winkler A."/>
            <person name="Tauch A."/>
        </authorList>
    </citation>
    <scope>NUCLEOTIDE SEQUENCE [LARGE SCALE GENOMIC DNA]</scope>
    <source>
        <strain evidence="9 10">DSM 45586</strain>
    </source>
</reference>
<feature type="transmembrane region" description="Helical" evidence="7">
    <location>
        <begin position="215"/>
        <end position="237"/>
    </location>
</feature>
<dbReference type="InterPro" id="IPR011701">
    <property type="entry name" value="MFS"/>
</dbReference>
<dbReference type="InterPro" id="IPR005829">
    <property type="entry name" value="Sugar_transporter_CS"/>
</dbReference>
<feature type="transmembrane region" description="Helical" evidence="7">
    <location>
        <begin position="104"/>
        <end position="129"/>
    </location>
</feature>
<evidence type="ECO:0000256" key="6">
    <source>
        <dbReference type="ARBA" id="ARBA00023136"/>
    </source>
</evidence>
<evidence type="ECO:0000256" key="1">
    <source>
        <dbReference type="ARBA" id="ARBA00004651"/>
    </source>
</evidence>
<feature type="transmembrane region" description="Helical" evidence="7">
    <location>
        <begin position="277"/>
        <end position="298"/>
    </location>
</feature>
<dbReference type="OrthoDB" id="5242249at2"/>
<dbReference type="RefSeq" id="WP_047241099.1">
    <property type="nucleotide sequence ID" value="NZ_CP011541.1"/>
</dbReference>
<feature type="transmembrane region" description="Helical" evidence="7">
    <location>
        <begin position="45"/>
        <end position="65"/>
    </location>
</feature>
<dbReference type="InterPro" id="IPR050171">
    <property type="entry name" value="MFS_Transporters"/>
</dbReference>
<dbReference type="KEGG" id="cei:CEPID_12005"/>
<dbReference type="PATRIC" id="fig|1050174.4.peg.2423"/>
<comment type="subcellular location">
    <subcellularLocation>
        <location evidence="1">Cell membrane</location>
        <topology evidence="1">Multi-pass membrane protein</topology>
    </subcellularLocation>
</comment>
<keyword evidence="5 7" id="KW-1133">Transmembrane helix</keyword>
<gene>
    <name evidence="9" type="ORF">CEPID_12005</name>
</gene>
<keyword evidence="10" id="KW-1185">Reference proteome</keyword>
<dbReference type="InterPro" id="IPR036259">
    <property type="entry name" value="MFS_trans_sf"/>
</dbReference>
<dbReference type="Proteomes" id="UP000035368">
    <property type="component" value="Chromosome"/>
</dbReference>
<organism evidence="9 10">
    <name type="scientific">Corynebacterium epidermidicanis</name>
    <dbReference type="NCBI Taxonomy" id="1050174"/>
    <lineage>
        <taxon>Bacteria</taxon>
        <taxon>Bacillati</taxon>
        <taxon>Actinomycetota</taxon>
        <taxon>Actinomycetes</taxon>
        <taxon>Mycobacteriales</taxon>
        <taxon>Corynebacteriaceae</taxon>
        <taxon>Corynebacterium</taxon>
    </lineage>
</organism>
<feature type="transmembrane region" description="Helical" evidence="7">
    <location>
        <begin position="150"/>
        <end position="168"/>
    </location>
</feature>
<feature type="transmembrane region" description="Helical" evidence="7">
    <location>
        <begin position="304"/>
        <end position="326"/>
    </location>
</feature>
<protein>
    <submittedName>
        <fullName evidence="9">Arabinose efflux permease family protein</fullName>
    </submittedName>
</protein>
<evidence type="ECO:0000313" key="10">
    <source>
        <dbReference type="Proteomes" id="UP000035368"/>
    </source>
</evidence>
<evidence type="ECO:0000256" key="7">
    <source>
        <dbReference type="SAM" id="Phobius"/>
    </source>
</evidence>
<feature type="transmembrane region" description="Helical" evidence="7">
    <location>
        <begin position="77"/>
        <end position="98"/>
    </location>
</feature>
<keyword evidence="2" id="KW-0813">Transport</keyword>
<keyword evidence="4 7" id="KW-0812">Transmembrane</keyword>
<feature type="transmembrane region" description="Helical" evidence="7">
    <location>
        <begin position="174"/>
        <end position="195"/>
    </location>
</feature>
<feature type="transmembrane region" description="Helical" evidence="7">
    <location>
        <begin position="249"/>
        <end position="270"/>
    </location>
</feature>
<evidence type="ECO:0000256" key="5">
    <source>
        <dbReference type="ARBA" id="ARBA00022989"/>
    </source>
</evidence>
<sequence length="396" mass="41659">MSVKPANSDRAWLPIALGMFIIAAGANAYAPMLQVYRISSQLSEHIVTFLLGAYVLGLIPALLIAGPLSDQLGRRRFMRIAFVASLAASALLGAAALIDVPARIALLTLGRFVCGISVGCVMASGAAWLKEVSTGPAAVAARRATVATSAGFGLGPLFSGAIAQWLPWNMLLPWAVHFVCAAVIAVLAWHTPEAAREAKERSSFRLPPAAFTPRFLWSVAAWAPWAFGCATTSFATLAGLTADKTTHRIAYVGLIAAVTMLSGVFIQPLVSKLGDGFVPPAVLGLGLAFVGMLVAWHIAHSVGLGWMFVAAVFLGCSYGTMMVSGLREVERIAPPGDLGALISVFYSLTYVGFFAPFVLSILGPAFGYSNIFLFGAAVIVVSVFPVTYVIKSHSPR</sequence>
<dbReference type="PROSITE" id="PS50850">
    <property type="entry name" value="MFS"/>
    <property type="match status" value="1"/>
</dbReference>
<dbReference type="PANTHER" id="PTHR23517">
    <property type="entry name" value="RESISTANCE PROTEIN MDTM, PUTATIVE-RELATED-RELATED"/>
    <property type="match status" value="1"/>
</dbReference>
<evidence type="ECO:0000313" key="9">
    <source>
        <dbReference type="EMBL" id="AKK04224.1"/>
    </source>
</evidence>
<evidence type="ECO:0000256" key="3">
    <source>
        <dbReference type="ARBA" id="ARBA00022475"/>
    </source>
</evidence>